<evidence type="ECO:0000256" key="1">
    <source>
        <dbReference type="SAM" id="Phobius"/>
    </source>
</evidence>
<proteinExistence type="predicted"/>
<name>A0A9W5TE78_BABOV</name>
<keyword evidence="1" id="KW-0472">Membrane</keyword>
<dbReference type="EMBL" id="BLIY01000031">
    <property type="protein sequence ID" value="GFE55997.1"/>
    <property type="molecule type" value="Genomic_DNA"/>
</dbReference>
<keyword evidence="1" id="KW-0812">Transmembrane</keyword>
<evidence type="ECO:0000313" key="3">
    <source>
        <dbReference type="Proteomes" id="UP001057455"/>
    </source>
</evidence>
<sequence length="348" mass="38509">MPTVTYTIPVCTSWRAPRTLGALVGFFVGAISNSGNSTGADPGNLQESLQGLPGTGNQKDLVKALQDLRGNTPSSPTSSGTDYTPLVAKGDLSTLCAVGKAVDKYVCFLDPLTGHLYDTVSPVFGMTYVSWVIYLLKHLKQGLEMMYQDFNGINCQQSGCEKKDDCNKAKCTGGNHGTDGICNCLSMVSCRGVHSVLYRYGFSYAGGVLSPGDLHTWLKKQEDITCSRFFEQMYKVLYGTTKDGNTTDNLLENLLTAVRQYKYQCRMPFGLYIGVYWSIVLVYLLWSMTFNLDLIHIQSHWRSPRSYLVPLQRLLADGSRNVKRVCTIGYFQDSGDRLLSLGVSDVYL</sequence>
<accession>A0A9W5TE78</accession>
<dbReference type="OrthoDB" id="366723at2759"/>
<feature type="transmembrane region" description="Helical" evidence="1">
    <location>
        <begin position="119"/>
        <end position="136"/>
    </location>
</feature>
<comment type="caution">
    <text evidence="2">The sequence shown here is derived from an EMBL/GenBank/DDBJ whole genome shotgun (WGS) entry which is preliminary data.</text>
</comment>
<evidence type="ECO:0000313" key="2">
    <source>
        <dbReference type="EMBL" id="GFE55997.1"/>
    </source>
</evidence>
<keyword evidence="3" id="KW-1185">Reference proteome</keyword>
<protein>
    <submittedName>
        <fullName evidence="2">Variant erythrocyte surface antigen alpha subunit, putative</fullName>
    </submittedName>
</protein>
<organism evidence="2 3">
    <name type="scientific">Babesia ovis</name>
    <dbReference type="NCBI Taxonomy" id="5869"/>
    <lineage>
        <taxon>Eukaryota</taxon>
        <taxon>Sar</taxon>
        <taxon>Alveolata</taxon>
        <taxon>Apicomplexa</taxon>
        <taxon>Aconoidasida</taxon>
        <taxon>Piroplasmida</taxon>
        <taxon>Babesiidae</taxon>
        <taxon>Babesia</taxon>
    </lineage>
</organism>
<gene>
    <name evidence="2" type="ORF">BaOVIS_033620</name>
</gene>
<reference evidence="2" key="1">
    <citation type="submission" date="2019-12" db="EMBL/GenBank/DDBJ databases">
        <title>Genome sequence of Babesia ovis.</title>
        <authorList>
            <person name="Yamagishi J."/>
            <person name="Sevinc F."/>
            <person name="Xuan X."/>
        </authorList>
    </citation>
    <scope>NUCLEOTIDE SEQUENCE</scope>
    <source>
        <strain evidence="2">Selcuk</strain>
    </source>
</reference>
<dbReference type="Proteomes" id="UP001057455">
    <property type="component" value="Unassembled WGS sequence"/>
</dbReference>
<dbReference type="AlphaFoldDB" id="A0A9W5TE78"/>
<feature type="transmembrane region" description="Helical" evidence="1">
    <location>
        <begin position="269"/>
        <end position="286"/>
    </location>
</feature>
<keyword evidence="1" id="KW-1133">Transmembrane helix</keyword>